<protein>
    <submittedName>
        <fullName evidence="4">Phospholipid:diacylglycerol acyltransferase, putative</fullName>
        <ecNumber evidence="4">2.3.1.158</ecNumber>
    </submittedName>
</protein>
<dbReference type="Gene3D" id="3.40.50.1820">
    <property type="entry name" value="alpha/beta hydrolase"/>
    <property type="match status" value="1"/>
</dbReference>
<evidence type="ECO:0000256" key="1">
    <source>
        <dbReference type="SAM" id="MobiDB-lite"/>
    </source>
</evidence>
<dbReference type="eggNOG" id="KOG2369">
    <property type="taxonomic scope" value="Eukaryota"/>
</dbReference>
<reference evidence="4 5" key="1">
    <citation type="journal article" date="2009" name="Genome Res.">
        <title>Comparative genomics of the fungal pathogens Candida dubliniensis and Candida albicans.</title>
        <authorList>
            <person name="Jackson A.P."/>
            <person name="Gamble J.A."/>
            <person name="Yeomans T."/>
            <person name="Moran G.P."/>
            <person name="Saunders D."/>
            <person name="Harris D."/>
            <person name="Aslett M."/>
            <person name="Barrell J.F."/>
            <person name="Butler G."/>
            <person name="Citiulo F."/>
            <person name="Coleman D.C."/>
            <person name="de Groot P.W.J."/>
            <person name="Goodwin T.J."/>
            <person name="Quail M.A."/>
            <person name="McQuillan J."/>
            <person name="Munro C.A."/>
            <person name="Pain A."/>
            <person name="Poulter R.T."/>
            <person name="Rajandream M.A."/>
            <person name="Renauld H."/>
            <person name="Spiering M.J."/>
            <person name="Tivey A."/>
            <person name="Gow N.A.R."/>
            <person name="Barrell B."/>
            <person name="Sullivan D.J."/>
            <person name="Berriman M."/>
        </authorList>
    </citation>
    <scope>NUCLEOTIDE SEQUENCE [LARGE SCALE GENOMIC DNA]</scope>
    <source>
        <strain evidence="5">CD36 / ATCC MYA-646 / CBS 7987 / NCPF 3949 / NRRL Y-17841</strain>
    </source>
</reference>
<dbReference type="Pfam" id="PF02450">
    <property type="entry name" value="LCAT"/>
    <property type="match status" value="1"/>
</dbReference>
<feature type="compositionally biased region" description="Basic residues" evidence="1">
    <location>
        <begin position="97"/>
        <end position="112"/>
    </location>
</feature>
<keyword evidence="2" id="KW-0472">Membrane</keyword>
<dbReference type="InterPro" id="IPR003386">
    <property type="entry name" value="LACT/PDAT_acylTrfase"/>
</dbReference>
<keyword evidence="2" id="KW-0812">Transmembrane</keyword>
<feature type="region of interest" description="Disordered" evidence="1">
    <location>
        <begin position="1"/>
        <end position="112"/>
    </location>
</feature>
<keyword evidence="4" id="KW-0012">Acyltransferase</keyword>
<evidence type="ECO:0000256" key="2">
    <source>
        <dbReference type="SAM" id="Phobius"/>
    </source>
</evidence>
<feature type="compositionally biased region" description="Basic and acidic residues" evidence="1">
    <location>
        <begin position="48"/>
        <end position="62"/>
    </location>
</feature>
<keyword evidence="5" id="KW-1185">Reference proteome</keyword>
<organism evidence="4 5">
    <name type="scientific">Candida dubliniensis (strain CD36 / ATCC MYA-646 / CBS 7987 / NCPF 3949 / NRRL Y-17841)</name>
    <name type="common">Yeast</name>
    <dbReference type="NCBI Taxonomy" id="573826"/>
    <lineage>
        <taxon>Eukaryota</taxon>
        <taxon>Fungi</taxon>
        <taxon>Dikarya</taxon>
        <taxon>Ascomycota</taxon>
        <taxon>Saccharomycotina</taxon>
        <taxon>Pichiomycetes</taxon>
        <taxon>Debaryomycetaceae</taxon>
        <taxon>Candida/Lodderomyces clade</taxon>
        <taxon>Candida</taxon>
    </lineage>
</organism>
<dbReference type="GO" id="GO:0046027">
    <property type="term" value="F:phospholipid:diacylglycerol acyltransferase activity"/>
    <property type="evidence" value="ECO:0007669"/>
    <property type="project" value="UniProtKB-EC"/>
</dbReference>
<evidence type="ECO:0000313" key="3">
    <source>
        <dbReference type="CGD" id="CAL0000171513"/>
    </source>
</evidence>
<sequence length="711" mass="79848">MSSLKNRKSTTDKDQNATTTTTSSSSSSSKVTKNNELKDNVETTSFETDDKITKPVLEDEPSKHHHHHHHEHDHEHDHNNNNNDKESTSMSRTNSLQKKHHNKKLVKHHSKKKITESRRVMFIFGALIGLILAALFTTNSESFTKDLDKLVNLDQFSDIFDDWKDLKNLKGLLPNGIQSLLQDKGVNSQDDGFNGSAESFSVGLRLENSKNFTAEHNVVMVPGVISTGLESWGTTTTGDCPSIGHFRKRLWGSFYMLRTMVLDKTCWLRHIMLDTTTGLDPPNIKVRAAQGFEAADFFMAGYWIWNKILQNLAVIGYGPNNMLSASYDWRLTYIDLEKRDGYFSKLKAQVEIVKQLTGKKSVLVGHSMGSQIIYYFLKWVEANGEYYGNGGPNWVEEYVEAFVDISGSSLGTPKAIPALISGEMKDTVQLNALAVYGLEQFFSRRERVDMLRSFGGIASMIPKGGDKIWGNLTYAPDDEIVAFDTEKEDIGEKKRSFGSFIKYKAVNDTSREVTIDQSIEDLLGNSPDWYSKRVRENYSFGIAHTKEELEKNNHDQSKWSNPLEAALPKAPSLKVYCFYGVGNPTERAYKYVPADKSTKLDYVIDADSPDGVVLGDGDGTVSLLTHTMCHEWQKGDKSRYNPANVNVTIVEIKHEPDRFDLRGGAKTAEHVDILGSAELNELVLTVAAGKGDTIQNRYVSNLKKIVENMHL</sequence>
<dbReference type="CGD" id="CAL0000171513">
    <property type="gene designation" value="Cd36_00820"/>
</dbReference>
<dbReference type="AlphaFoldDB" id="B9W6N8"/>
<dbReference type="OrthoDB" id="190846at2759"/>
<proteinExistence type="predicted"/>
<dbReference type="RefSeq" id="XP_002416759.1">
    <property type="nucleotide sequence ID" value="XM_002416714.1"/>
</dbReference>
<dbReference type="InterPro" id="IPR029058">
    <property type="entry name" value="AB_hydrolase_fold"/>
</dbReference>
<dbReference type="EMBL" id="FM992688">
    <property type="protein sequence ID" value="CAX44343.1"/>
    <property type="molecule type" value="Genomic_DNA"/>
</dbReference>
<dbReference type="GeneID" id="8044291"/>
<dbReference type="PANTHER" id="PTHR11440">
    <property type="entry name" value="LECITHIN-CHOLESTEROL ACYLTRANSFERASE-RELATED"/>
    <property type="match status" value="1"/>
</dbReference>
<dbReference type="EC" id="2.3.1.158" evidence="4"/>
<feature type="compositionally biased region" description="Low complexity" evidence="1">
    <location>
        <begin position="18"/>
        <end position="29"/>
    </location>
</feature>
<dbReference type="HOGENOM" id="CLU_016065_1_0_1"/>
<accession>B9W6N8</accession>
<keyword evidence="2" id="KW-1133">Transmembrane helix</keyword>
<dbReference type="SUPFAM" id="SSF53474">
    <property type="entry name" value="alpha/beta-Hydrolases"/>
    <property type="match status" value="1"/>
</dbReference>
<name>B9W6N8_CANDC</name>
<evidence type="ECO:0000313" key="4">
    <source>
        <dbReference type="EMBL" id="CAX44343.1"/>
    </source>
</evidence>
<dbReference type="GO" id="GO:0006629">
    <property type="term" value="P:lipid metabolic process"/>
    <property type="evidence" value="ECO:0007669"/>
    <property type="project" value="InterPro"/>
</dbReference>
<keyword evidence="4" id="KW-0808">Transferase</keyword>
<feature type="transmembrane region" description="Helical" evidence="2">
    <location>
        <begin position="120"/>
        <end position="137"/>
    </location>
</feature>
<feature type="compositionally biased region" description="Basic and acidic residues" evidence="1">
    <location>
        <begin position="72"/>
        <end position="87"/>
    </location>
</feature>
<dbReference type="Proteomes" id="UP000002605">
    <property type="component" value="Chromosome 1"/>
</dbReference>
<dbReference type="KEGG" id="cdu:CD36_00820"/>
<gene>
    <name evidence="3" type="ordered locus">Cd36_00820</name>
    <name evidence="4" type="ORF">CD36_00820</name>
</gene>
<dbReference type="GO" id="GO:0008374">
    <property type="term" value="F:O-acyltransferase activity"/>
    <property type="evidence" value="ECO:0007669"/>
    <property type="project" value="InterPro"/>
</dbReference>
<evidence type="ECO:0000313" key="5">
    <source>
        <dbReference type="Proteomes" id="UP000002605"/>
    </source>
</evidence>